<reference evidence="1 2" key="1">
    <citation type="submission" date="2017-12" db="EMBL/GenBank/DDBJ databases">
        <authorList>
            <person name="Pombert J.-F."/>
            <person name="Haag K.L."/>
            <person name="Ebert D."/>
        </authorList>
    </citation>
    <scope>NUCLEOTIDE SEQUENCE [LARGE SCALE GENOMIC DNA]</scope>
    <source>
        <strain evidence="1">FI-OER-3-3</strain>
    </source>
</reference>
<evidence type="ECO:0000313" key="1">
    <source>
        <dbReference type="EMBL" id="TBU04897.1"/>
    </source>
</evidence>
<name>A0A4Q9LAR5_9MICR</name>
<evidence type="ECO:0000313" key="2">
    <source>
        <dbReference type="Proteomes" id="UP000292362"/>
    </source>
</evidence>
<gene>
    <name evidence="1" type="ORF">CWI37_0074p0030</name>
</gene>
<dbReference type="VEuPathDB" id="MicrosporidiaDB:CWI37_0074p0030"/>
<protein>
    <submittedName>
        <fullName evidence="1">Uncharacterized protein</fullName>
    </submittedName>
</protein>
<accession>A0A4Q9LAR5</accession>
<dbReference type="AlphaFoldDB" id="A0A4Q9LAR5"/>
<dbReference type="EMBL" id="PITJ01000074">
    <property type="protein sequence ID" value="TBU04897.1"/>
    <property type="molecule type" value="Genomic_DNA"/>
</dbReference>
<proteinExistence type="predicted"/>
<dbReference type="Proteomes" id="UP000292362">
    <property type="component" value="Unassembled WGS sequence"/>
</dbReference>
<organism evidence="1 2">
    <name type="scientific">Hamiltosporidium tvaerminnensis</name>
    <dbReference type="NCBI Taxonomy" id="1176355"/>
    <lineage>
        <taxon>Eukaryota</taxon>
        <taxon>Fungi</taxon>
        <taxon>Fungi incertae sedis</taxon>
        <taxon>Microsporidia</taxon>
        <taxon>Dubosqiidae</taxon>
        <taxon>Hamiltosporidium</taxon>
    </lineage>
</organism>
<comment type="caution">
    <text evidence="1">The sequence shown here is derived from an EMBL/GenBank/DDBJ whole genome shotgun (WGS) entry which is preliminary data.</text>
</comment>
<sequence length="111" mass="13444">MEYNKTEKTLEFTEIYQSIDEFLQNTNEFNNNVHINMLEFLNDMKSVKHVNIRKDYASTSQIKRIQTLTTDKLRYVGIQRFLCRTRTVLRHEINFTMRFYLKRCAIPLISK</sequence>